<feature type="transmembrane region" description="Helical" evidence="7">
    <location>
        <begin position="927"/>
        <end position="949"/>
    </location>
</feature>
<dbReference type="SUPFAM" id="SSF82866">
    <property type="entry name" value="Multidrug efflux transporter AcrB transmembrane domain"/>
    <property type="match status" value="2"/>
</dbReference>
<evidence type="ECO:0000313" key="9">
    <source>
        <dbReference type="EMBL" id="KAK3100363.1"/>
    </source>
</evidence>
<dbReference type="InterPro" id="IPR003392">
    <property type="entry name" value="PTHD_SSD"/>
</dbReference>
<feature type="transmembrane region" description="Helical" evidence="7">
    <location>
        <begin position="539"/>
        <end position="559"/>
    </location>
</feature>
<feature type="domain" description="SSD" evidence="8">
    <location>
        <begin position="473"/>
        <end position="640"/>
    </location>
</feature>
<comment type="subcellular location">
    <subcellularLocation>
        <location evidence="1">Membrane</location>
        <topology evidence="1">Multi-pass membrane protein</topology>
    </subcellularLocation>
</comment>
<dbReference type="EMBL" id="VSWD01000006">
    <property type="protein sequence ID" value="KAK3100363.1"/>
    <property type="molecule type" value="Genomic_DNA"/>
</dbReference>
<evidence type="ECO:0000256" key="6">
    <source>
        <dbReference type="ARBA" id="ARBA00023180"/>
    </source>
</evidence>
<dbReference type="InterPro" id="IPR051697">
    <property type="entry name" value="Patched_domain-protein"/>
</dbReference>
<feature type="transmembrane region" description="Helical" evidence="7">
    <location>
        <begin position="505"/>
        <end position="527"/>
    </location>
</feature>
<dbReference type="PANTHER" id="PTHR10796:SF92">
    <property type="entry name" value="PATCHED-RELATED, ISOFORM A"/>
    <property type="match status" value="1"/>
</dbReference>
<dbReference type="PANTHER" id="PTHR10796">
    <property type="entry name" value="PATCHED-RELATED"/>
    <property type="match status" value="1"/>
</dbReference>
<keyword evidence="4 7" id="KW-1133">Transmembrane helix</keyword>
<dbReference type="AlphaFoldDB" id="A0AA88YIY9"/>
<evidence type="ECO:0000256" key="7">
    <source>
        <dbReference type="SAM" id="Phobius"/>
    </source>
</evidence>
<feature type="transmembrane region" description="Helical" evidence="7">
    <location>
        <begin position="579"/>
        <end position="602"/>
    </location>
</feature>
<dbReference type="GO" id="GO:0016020">
    <property type="term" value="C:membrane"/>
    <property type="evidence" value="ECO:0007669"/>
    <property type="project" value="UniProtKB-SubCell"/>
</dbReference>
<dbReference type="Proteomes" id="UP001186944">
    <property type="component" value="Unassembled WGS sequence"/>
</dbReference>
<protein>
    <recommendedName>
        <fullName evidence="8">SSD domain-containing protein</fullName>
    </recommendedName>
</protein>
<keyword evidence="6" id="KW-0325">Glycoprotein</keyword>
<feature type="transmembrane region" description="Helical" evidence="7">
    <location>
        <begin position="614"/>
        <end position="641"/>
    </location>
</feature>
<evidence type="ECO:0000256" key="4">
    <source>
        <dbReference type="ARBA" id="ARBA00022989"/>
    </source>
</evidence>
<accession>A0AA88YIY9</accession>
<feature type="transmembrane region" description="Helical" evidence="7">
    <location>
        <begin position="470"/>
        <end position="493"/>
    </location>
</feature>
<organism evidence="9 10">
    <name type="scientific">Pinctada imbricata</name>
    <name type="common">Atlantic pearl-oyster</name>
    <name type="synonym">Pinctada martensii</name>
    <dbReference type="NCBI Taxonomy" id="66713"/>
    <lineage>
        <taxon>Eukaryota</taxon>
        <taxon>Metazoa</taxon>
        <taxon>Spiralia</taxon>
        <taxon>Lophotrochozoa</taxon>
        <taxon>Mollusca</taxon>
        <taxon>Bivalvia</taxon>
        <taxon>Autobranchia</taxon>
        <taxon>Pteriomorphia</taxon>
        <taxon>Pterioida</taxon>
        <taxon>Pterioidea</taxon>
        <taxon>Pteriidae</taxon>
        <taxon>Pinctada</taxon>
    </lineage>
</organism>
<proteinExistence type="inferred from homology"/>
<feature type="domain" description="SSD" evidence="8">
    <location>
        <begin position="943"/>
        <end position="1068"/>
    </location>
</feature>
<sequence length="1149" mass="130167">MCDPSGDSLDAAIVLVRELIQKRGKKGTGNLENVSNSSQCPQRQDNAGSIELNYTHINNSIDEIHYPTRSNGTPLDYSDSDHVDSYIATGQRLITDFKDTQNGPISRSGNGNSDIDSFLLTNIDDDDQVATALSKDGIIDDGIVLPNDEFDLDDPKVDKIVIPPEDYDLDSNSDDLNEEKINLLINHVNDKSVNLQEKEDNIKEVPPSKHKQTECTCHKRYEDFIGHLFGKLGAFLARDRKTPWIVLGVCVCVNIGLMFGLLKFEYFSNSEKLYTPRGSEASINRDELLRRFPKEDNVHFLEHELTDFGLYGEVIFYARNKENILNETIVSYIRDVDQFIRNNITIVHEGKHYNFSDICARDITDECSVSGDFIFQNFFKLHLQNLTYPTFYNIRLSVIFGGMAVKDNKLVSATHVRLRYHLRDDVHTFSGLSEDWEKEFLNRISEFSHEHLDFAYVNSNSMNTELDSNIIGAIQYFAVTVFLMFLYSCVASIGWNVNCIAWRPMLSIGGILATVLAIGSACGITSLVGIEFISMHSAFPFLIIGIGIDDMFILMSAMSDACSIPSPSGKPEATTQEKLYYALKASGVAITITSLTNFLSFAIGSSGAFLSVEYFCITTGLAIVFCYVNQLFIFVPCIVINEHRMDSGRHFCHCRKILHIHKHSNHSKHTRMCCAGAVPKHRNDYDGPLEKFPKILIKSIVREIPCKIIIVILFCVYLAFSILGALRLKEGLELKNLANTDSYYYKHSDVFDKHFRQDLPITIVFPSTLPYHQHETRNKIKDLITESQKSKYIIDDFEISWLFSFEKTPLYDNSSKEAFIQSLKTFLDHGGQIFKNEIRFNDEDTDIIASRMYILSDDTKETEKHNALMSDTRQFALDSGLQVFVFSPFYIFFETLAQIFSSTLKTVGIATAVMVVITTIFMPQPALIVFVFISMVMILTGMFGFMYYWNLELNPVTMVCLIMTVGFSVDFSAHICHAYLSVSVETNDESVRKCCFPSSKNHREIRVGKAIDRSGGPIINAALSSIVGVLMLTLYSSYIFQAFLKLMLLVIVFGLAHAIFFLPAILSLAGPISETHEEKPKKESEEIPSFSKALAYRPKYMNVRLPRVHNIKYLQDERVHGEEADTYSSVPVLTFDQYLGVFIYRYLPK</sequence>
<evidence type="ECO:0000256" key="1">
    <source>
        <dbReference type="ARBA" id="ARBA00004141"/>
    </source>
</evidence>
<keyword evidence="10" id="KW-1185">Reference proteome</keyword>
<feature type="transmembrane region" description="Helical" evidence="7">
    <location>
        <begin position="708"/>
        <end position="726"/>
    </location>
</feature>
<gene>
    <name evidence="9" type="ORF">FSP39_018780</name>
</gene>
<keyword evidence="3 7" id="KW-0812">Transmembrane</keyword>
<name>A0AA88YIY9_PINIB</name>
<evidence type="ECO:0000259" key="8">
    <source>
        <dbReference type="PROSITE" id="PS50156"/>
    </source>
</evidence>
<dbReference type="Pfam" id="PF02460">
    <property type="entry name" value="Patched"/>
    <property type="match status" value="1"/>
</dbReference>
<evidence type="ECO:0000313" key="10">
    <source>
        <dbReference type="Proteomes" id="UP001186944"/>
    </source>
</evidence>
<evidence type="ECO:0000256" key="3">
    <source>
        <dbReference type="ARBA" id="ARBA00022692"/>
    </source>
</evidence>
<dbReference type="InterPro" id="IPR000731">
    <property type="entry name" value="SSD"/>
</dbReference>
<reference evidence="9" key="1">
    <citation type="submission" date="2019-08" db="EMBL/GenBank/DDBJ databases">
        <title>The improved chromosome-level genome for the pearl oyster Pinctada fucata martensii using PacBio sequencing and Hi-C.</title>
        <authorList>
            <person name="Zheng Z."/>
        </authorList>
    </citation>
    <scope>NUCLEOTIDE SEQUENCE</scope>
    <source>
        <strain evidence="9">ZZ-2019</strain>
        <tissue evidence="9">Adductor muscle</tissue>
    </source>
</reference>
<feature type="transmembrane region" description="Helical" evidence="7">
    <location>
        <begin position="1018"/>
        <end position="1040"/>
    </location>
</feature>
<feature type="transmembrane region" description="Helical" evidence="7">
    <location>
        <begin position="1046"/>
        <end position="1072"/>
    </location>
</feature>
<dbReference type="Gene3D" id="1.20.1640.10">
    <property type="entry name" value="Multidrug efflux transporter AcrB transmembrane domain"/>
    <property type="match status" value="2"/>
</dbReference>
<evidence type="ECO:0000256" key="5">
    <source>
        <dbReference type="ARBA" id="ARBA00023136"/>
    </source>
</evidence>
<evidence type="ECO:0000256" key="2">
    <source>
        <dbReference type="ARBA" id="ARBA00005585"/>
    </source>
</evidence>
<keyword evidence="5 7" id="KW-0472">Membrane</keyword>
<comment type="caution">
    <text evidence="9">The sequence shown here is derived from an EMBL/GenBank/DDBJ whole genome shotgun (WGS) entry which is preliminary data.</text>
</comment>
<dbReference type="PROSITE" id="PS50156">
    <property type="entry name" value="SSD"/>
    <property type="match status" value="2"/>
</dbReference>
<comment type="similarity">
    <text evidence="2">Belongs to the patched family.</text>
</comment>
<feature type="transmembrane region" description="Helical" evidence="7">
    <location>
        <begin position="899"/>
        <end position="920"/>
    </location>
</feature>